<protein>
    <submittedName>
        <fullName evidence="2">Uncharacterized protein</fullName>
    </submittedName>
</protein>
<proteinExistence type="predicted"/>
<dbReference type="EMBL" id="JACGCM010000923">
    <property type="protein sequence ID" value="KAF6164628.1"/>
    <property type="molecule type" value="Genomic_DNA"/>
</dbReference>
<keyword evidence="1" id="KW-0732">Signal</keyword>
<feature type="chain" id="PRO_5029794506" evidence="1">
    <location>
        <begin position="17"/>
        <end position="265"/>
    </location>
</feature>
<name>A0A7J7NCP5_9MAGN</name>
<accession>A0A7J7NCP5</accession>
<dbReference type="AlphaFoldDB" id="A0A7J7NCP5"/>
<evidence type="ECO:0000313" key="2">
    <source>
        <dbReference type="EMBL" id="KAF6164628.1"/>
    </source>
</evidence>
<gene>
    <name evidence="2" type="ORF">GIB67_032856</name>
</gene>
<feature type="non-terminal residue" evidence="2">
    <location>
        <position position="1"/>
    </location>
</feature>
<reference evidence="2 3" key="1">
    <citation type="journal article" date="2020" name="IScience">
        <title>Genome Sequencing of the Endangered Kingdonia uniflora (Circaeasteraceae, Ranunculales) Reveals Potential Mechanisms of Evolutionary Specialization.</title>
        <authorList>
            <person name="Sun Y."/>
            <person name="Deng T."/>
            <person name="Zhang A."/>
            <person name="Moore M.J."/>
            <person name="Landis J.B."/>
            <person name="Lin N."/>
            <person name="Zhang H."/>
            <person name="Zhang X."/>
            <person name="Huang J."/>
            <person name="Zhang X."/>
            <person name="Sun H."/>
            <person name="Wang H."/>
        </authorList>
    </citation>
    <scope>NUCLEOTIDE SEQUENCE [LARGE SCALE GENOMIC DNA]</scope>
    <source>
        <strain evidence="2">TB1705</strain>
        <tissue evidence="2">Leaf</tissue>
    </source>
</reference>
<keyword evidence="3" id="KW-1185">Reference proteome</keyword>
<evidence type="ECO:0000313" key="3">
    <source>
        <dbReference type="Proteomes" id="UP000541444"/>
    </source>
</evidence>
<dbReference type="Proteomes" id="UP000541444">
    <property type="component" value="Unassembled WGS sequence"/>
</dbReference>
<comment type="caution">
    <text evidence="2">The sequence shown here is derived from an EMBL/GenBank/DDBJ whole genome shotgun (WGS) entry which is preliminary data.</text>
</comment>
<evidence type="ECO:0000256" key="1">
    <source>
        <dbReference type="SAM" id="SignalP"/>
    </source>
</evidence>
<sequence>MVFFLFDLGFFLCNLGFKSQDIGVSSAPTFTGSGHEANKRAGQCSNIENANTSRKSSSQVDAHNGITGNKIPDQFVSGADIMDDIEDGDEARVTVGSEIQSESAQTVLEAQPTLGECRNRTDSKVNILGAGGNCERSAVVNCEGEGTANNEDGTDVSAWYLDLFAKDKMTNKWSWGSTVLVHMYHNLDTTSRDDGRQFKCCTTLLELNEHATLSPNGHNTMLTRGESGGLDKQITLLNDEFRKLKEDKDKESKASIKQSESLKEN</sequence>
<organism evidence="2 3">
    <name type="scientific">Kingdonia uniflora</name>
    <dbReference type="NCBI Taxonomy" id="39325"/>
    <lineage>
        <taxon>Eukaryota</taxon>
        <taxon>Viridiplantae</taxon>
        <taxon>Streptophyta</taxon>
        <taxon>Embryophyta</taxon>
        <taxon>Tracheophyta</taxon>
        <taxon>Spermatophyta</taxon>
        <taxon>Magnoliopsida</taxon>
        <taxon>Ranunculales</taxon>
        <taxon>Circaeasteraceae</taxon>
        <taxon>Kingdonia</taxon>
    </lineage>
</organism>
<feature type="signal peptide" evidence="1">
    <location>
        <begin position="1"/>
        <end position="16"/>
    </location>
</feature>